<proteinExistence type="predicted"/>
<comment type="caution">
    <text evidence="4">The sequence shown here is derived from an EMBL/GenBank/DDBJ whole genome shotgun (WGS) entry which is preliminary data.</text>
</comment>
<accession>A0A158E1V2</accession>
<sequence>MVAKAVLQNVLARGITTFGIDVASRRLLWRDRVAVLLYHDPKPETLDEHLTHLKTLCDVIPLSEVASEGNGRPRAAITFDDGVAGNADLLPVFVKHKVRPTIFLCSQFVGRPAVHWWLLPAAKKAGIERLKRLSNRERLAELEQYHVDNYLEEDATGLSAKQLEEMRPFVDFQAHTRFHPILTRCDEQECEQEISVCKAEIESMLGIECEHFAYPNGNYGDREVRFVKAAGYKTARTCDLGWNDSRSDPFRLKTIVIDDDATLPWFAAQLTGIPVFLRYVRHARNLSGYSPQF</sequence>
<protein>
    <submittedName>
        <fullName evidence="4">Polysaccharide deacetylase</fullName>
    </submittedName>
</protein>
<keyword evidence="5" id="KW-1185">Reference proteome</keyword>
<comment type="subcellular location">
    <subcellularLocation>
        <location evidence="1">Secreted</location>
    </subcellularLocation>
</comment>
<dbReference type="InterPro" id="IPR011330">
    <property type="entry name" value="Glyco_hydro/deAcase_b/a-brl"/>
</dbReference>
<reference evidence="4" key="1">
    <citation type="submission" date="2016-01" db="EMBL/GenBank/DDBJ databases">
        <authorList>
            <person name="Peeters C."/>
        </authorList>
    </citation>
    <scope>NUCLEOTIDE SEQUENCE</scope>
    <source>
        <strain evidence="4">LMG 29320</strain>
    </source>
</reference>
<dbReference type="OrthoDB" id="9814639at2"/>
<gene>
    <name evidence="4" type="ORF">AWB77_06136</name>
</gene>
<evidence type="ECO:0000256" key="2">
    <source>
        <dbReference type="ARBA" id="ARBA00022729"/>
    </source>
</evidence>
<dbReference type="STRING" id="1777138.AWB77_06136"/>
<evidence type="ECO:0000313" key="4">
    <source>
        <dbReference type="EMBL" id="SAL00416.1"/>
    </source>
</evidence>
<name>A0A158E1V2_9BURK</name>
<dbReference type="GO" id="GO:0016810">
    <property type="term" value="F:hydrolase activity, acting on carbon-nitrogen (but not peptide) bonds"/>
    <property type="evidence" value="ECO:0007669"/>
    <property type="project" value="InterPro"/>
</dbReference>
<feature type="domain" description="NodB homology" evidence="3">
    <location>
        <begin position="73"/>
        <end position="293"/>
    </location>
</feature>
<dbReference type="GO" id="GO:0005576">
    <property type="term" value="C:extracellular region"/>
    <property type="evidence" value="ECO:0007669"/>
    <property type="project" value="UniProtKB-SubCell"/>
</dbReference>
<dbReference type="SUPFAM" id="SSF88713">
    <property type="entry name" value="Glycoside hydrolase/deacetylase"/>
    <property type="match status" value="1"/>
</dbReference>
<dbReference type="InterPro" id="IPR051398">
    <property type="entry name" value="Polysacch_Deacetylase"/>
</dbReference>
<dbReference type="GO" id="GO:0005975">
    <property type="term" value="P:carbohydrate metabolic process"/>
    <property type="evidence" value="ECO:0007669"/>
    <property type="project" value="InterPro"/>
</dbReference>
<dbReference type="PROSITE" id="PS51677">
    <property type="entry name" value="NODB"/>
    <property type="match status" value="1"/>
</dbReference>
<evidence type="ECO:0000256" key="1">
    <source>
        <dbReference type="ARBA" id="ARBA00004613"/>
    </source>
</evidence>
<dbReference type="InterPro" id="IPR002509">
    <property type="entry name" value="NODB_dom"/>
</dbReference>
<dbReference type="RefSeq" id="WP_061138164.1">
    <property type="nucleotide sequence ID" value="NZ_FCNX02000021.1"/>
</dbReference>
<dbReference type="EMBL" id="FCNX02000021">
    <property type="protein sequence ID" value="SAL00416.1"/>
    <property type="molecule type" value="Genomic_DNA"/>
</dbReference>
<dbReference type="Proteomes" id="UP000054903">
    <property type="component" value="Unassembled WGS sequence"/>
</dbReference>
<dbReference type="CDD" id="cd10918">
    <property type="entry name" value="CE4_NodB_like_5s_6s"/>
    <property type="match status" value="1"/>
</dbReference>
<evidence type="ECO:0000259" key="3">
    <source>
        <dbReference type="PROSITE" id="PS51677"/>
    </source>
</evidence>
<dbReference type="PANTHER" id="PTHR34216:SF3">
    <property type="entry name" value="POLY-BETA-1,6-N-ACETYL-D-GLUCOSAMINE N-DEACETYLASE"/>
    <property type="match status" value="1"/>
</dbReference>
<keyword evidence="2" id="KW-0732">Signal</keyword>
<dbReference type="Gene3D" id="3.20.20.370">
    <property type="entry name" value="Glycoside hydrolase/deacetylase"/>
    <property type="match status" value="1"/>
</dbReference>
<dbReference type="Pfam" id="PF01522">
    <property type="entry name" value="Polysacc_deac_1"/>
    <property type="match status" value="1"/>
</dbReference>
<dbReference type="PANTHER" id="PTHR34216">
    <property type="match status" value="1"/>
</dbReference>
<dbReference type="AlphaFoldDB" id="A0A158E1V2"/>
<organism evidence="4 5">
    <name type="scientific">Caballeronia fortuita</name>
    <dbReference type="NCBI Taxonomy" id="1777138"/>
    <lineage>
        <taxon>Bacteria</taxon>
        <taxon>Pseudomonadati</taxon>
        <taxon>Pseudomonadota</taxon>
        <taxon>Betaproteobacteria</taxon>
        <taxon>Burkholderiales</taxon>
        <taxon>Burkholderiaceae</taxon>
        <taxon>Caballeronia</taxon>
    </lineage>
</organism>
<evidence type="ECO:0000313" key="5">
    <source>
        <dbReference type="Proteomes" id="UP000054903"/>
    </source>
</evidence>